<evidence type="ECO:0000313" key="3">
    <source>
        <dbReference type="Proteomes" id="UP000295075"/>
    </source>
</evidence>
<keyword evidence="1" id="KW-0472">Membrane</keyword>
<dbReference type="AlphaFoldDB" id="A0A4V2XRS4"/>
<keyword evidence="1" id="KW-0812">Transmembrane</keyword>
<dbReference type="RefSeq" id="WP_132405781.1">
    <property type="nucleotide sequence ID" value="NZ_SMKA01000037.1"/>
</dbReference>
<accession>A0A4V2XRS4</accession>
<name>A0A4V2XRS4_9ACTN</name>
<feature type="transmembrane region" description="Helical" evidence="1">
    <location>
        <begin position="16"/>
        <end position="36"/>
    </location>
</feature>
<reference evidence="2 3" key="1">
    <citation type="submission" date="2019-03" db="EMBL/GenBank/DDBJ databases">
        <title>Draft genome sequences of novel Actinobacteria.</title>
        <authorList>
            <person name="Sahin N."/>
            <person name="Ay H."/>
            <person name="Saygin H."/>
        </authorList>
    </citation>
    <scope>NUCLEOTIDE SEQUENCE [LARGE SCALE GENOMIC DNA]</scope>
    <source>
        <strain evidence="2 3">JCM 30547</strain>
    </source>
</reference>
<dbReference type="OrthoDB" id="5180335at2"/>
<comment type="caution">
    <text evidence="2">The sequence shown here is derived from an EMBL/GenBank/DDBJ whole genome shotgun (WGS) entry which is preliminary data.</text>
</comment>
<dbReference type="EMBL" id="SMKA01000037">
    <property type="protein sequence ID" value="TDC31045.1"/>
    <property type="molecule type" value="Genomic_DNA"/>
</dbReference>
<gene>
    <name evidence="2" type="ORF">E1261_11785</name>
</gene>
<keyword evidence="1" id="KW-1133">Transmembrane helix</keyword>
<keyword evidence="3" id="KW-1185">Reference proteome</keyword>
<protein>
    <submittedName>
        <fullName evidence="2">Uncharacterized protein</fullName>
    </submittedName>
</protein>
<sequence length="229" mass="25267">MGESAVERRGMSMPDVTGWTAVVPIAFGSSVLGTLAGKMLDRTGARAELIRDGYADALKALNAWGQYPERIYRRIDDSPETLQRLEAMGAELKAALAYSTGWVSGESAELGRIYNAMVELLRAEVTIHARLAWARPPASKAASMNIGELPTANAVPDQADGTTPAEWLIVQLFSTLIQYRVGWRRVVWTRPLLRRRLEKRQVVAQARRAFGERSARMLNGDWQSAPGCP</sequence>
<dbReference type="Proteomes" id="UP000295075">
    <property type="component" value="Unassembled WGS sequence"/>
</dbReference>
<evidence type="ECO:0000256" key="1">
    <source>
        <dbReference type="SAM" id="Phobius"/>
    </source>
</evidence>
<organism evidence="2 3">
    <name type="scientific">Kribbella albertanoniae</name>
    <dbReference type="NCBI Taxonomy" id="1266829"/>
    <lineage>
        <taxon>Bacteria</taxon>
        <taxon>Bacillati</taxon>
        <taxon>Actinomycetota</taxon>
        <taxon>Actinomycetes</taxon>
        <taxon>Propionibacteriales</taxon>
        <taxon>Kribbellaceae</taxon>
        <taxon>Kribbella</taxon>
    </lineage>
</organism>
<evidence type="ECO:0000313" key="2">
    <source>
        <dbReference type="EMBL" id="TDC31045.1"/>
    </source>
</evidence>
<proteinExistence type="predicted"/>